<evidence type="ECO:0000256" key="11">
    <source>
        <dbReference type="ARBA" id="ARBA00041373"/>
    </source>
</evidence>
<evidence type="ECO:0000256" key="10">
    <source>
        <dbReference type="ARBA" id="ARBA00038489"/>
    </source>
</evidence>
<evidence type="ECO:0000256" key="8">
    <source>
        <dbReference type="ARBA" id="ARBA00023284"/>
    </source>
</evidence>
<dbReference type="Gene3D" id="3.40.30.10">
    <property type="entry name" value="Glutaredoxin"/>
    <property type="match status" value="1"/>
</dbReference>
<evidence type="ECO:0000313" key="16">
    <source>
        <dbReference type="Proteomes" id="UP000308230"/>
    </source>
</evidence>
<keyword evidence="5" id="KW-0049">Antioxidant</keyword>
<dbReference type="InterPro" id="IPR036249">
    <property type="entry name" value="Thioredoxin-like_sf"/>
</dbReference>
<dbReference type="PROSITE" id="PS51352">
    <property type="entry name" value="THIOREDOXIN_2"/>
    <property type="match status" value="1"/>
</dbReference>
<keyword evidence="4" id="KW-0575">Peroxidase</keyword>
<dbReference type="AlphaFoldDB" id="A0A5R9FDY8"/>
<evidence type="ECO:0000256" key="7">
    <source>
        <dbReference type="ARBA" id="ARBA00023157"/>
    </source>
</evidence>
<keyword evidence="8" id="KW-0676">Redox-active center</keyword>
<dbReference type="InterPro" id="IPR000866">
    <property type="entry name" value="AhpC/TSA"/>
</dbReference>
<dbReference type="Pfam" id="PF00578">
    <property type="entry name" value="AhpC-TSA"/>
    <property type="match status" value="1"/>
</dbReference>
<dbReference type="GO" id="GO:0045454">
    <property type="term" value="P:cell redox homeostasis"/>
    <property type="evidence" value="ECO:0007669"/>
    <property type="project" value="TreeGrafter"/>
</dbReference>
<comment type="similarity">
    <text evidence="10">Belongs to the peroxiredoxin family. BCP/PrxQ subfamily.</text>
</comment>
<evidence type="ECO:0000256" key="3">
    <source>
        <dbReference type="ARBA" id="ARBA00013017"/>
    </source>
</evidence>
<evidence type="ECO:0000256" key="12">
    <source>
        <dbReference type="ARBA" id="ARBA00049091"/>
    </source>
</evidence>
<evidence type="ECO:0000313" key="15">
    <source>
        <dbReference type="EMBL" id="TLS38784.1"/>
    </source>
</evidence>
<comment type="caution">
    <text evidence="15">The sequence shown here is derived from an EMBL/GenBank/DDBJ whole genome shotgun (WGS) entry which is preliminary data.</text>
</comment>
<dbReference type="InterPro" id="IPR024706">
    <property type="entry name" value="Peroxiredoxin_AhpC-typ"/>
</dbReference>
<keyword evidence="7" id="KW-1015">Disulfide bond</keyword>
<dbReference type="CDD" id="cd02970">
    <property type="entry name" value="PRX_like2"/>
    <property type="match status" value="1"/>
</dbReference>
<reference evidence="15 16" key="1">
    <citation type="submission" date="2019-04" db="EMBL/GenBank/DDBJ databases">
        <title>Bacillus caeni sp. nov., a bacterium isolated from mangrove sediment.</title>
        <authorList>
            <person name="Huang H."/>
            <person name="Mo K."/>
            <person name="Hu Y."/>
        </authorList>
    </citation>
    <scope>NUCLEOTIDE SEQUENCE [LARGE SCALE GENOMIC DNA]</scope>
    <source>
        <strain evidence="15 16">HB172195</strain>
    </source>
</reference>
<dbReference type="GO" id="GO:0034599">
    <property type="term" value="P:cellular response to oxidative stress"/>
    <property type="evidence" value="ECO:0007669"/>
    <property type="project" value="TreeGrafter"/>
</dbReference>
<dbReference type="SUPFAM" id="SSF52833">
    <property type="entry name" value="Thioredoxin-like"/>
    <property type="match status" value="1"/>
</dbReference>
<accession>A0A5R9FDY8</accession>
<keyword evidence="6" id="KW-0560">Oxidoreductase</keyword>
<feature type="active site" description="Cysteine sulfenic acid (-SOH) intermediate; for peroxidase activity" evidence="13">
    <location>
        <position position="49"/>
    </location>
</feature>
<dbReference type="RefSeq" id="WP_138121979.1">
    <property type="nucleotide sequence ID" value="NZ_SWLG01000001.1"/>
</dbReference>
<dbReference type="PANTHER" id="PTHR42801:SF4">
    <property type="entry name" value="AHPC_TSA FAMILY PROTEIN"/>
    <property type="match status" value="1"/>
</dbReference>
<comment type="function">
    <text evidence="1">Thiol-specific peroxidase that catalyzes the reduction of hydrogen peroxide and organic hydroperoxides to water and alcohols, respectively. Plays a role in cell protection against oxidative stress by detoxifying peroxides and as sensor of hydrogen peroxide-mediated signaling events.</text>
</comment>
<sequence>MPKLVPGDKAPDFSLVDTGGNLFQFHEHIESENRWHLIVFFRGSWCPVCNAQLKELQENLGTFEELDTHVLTISSDGIDHLRGMKQEHNLEFPVLSDPDLVAIDSFGVFYQREEKALYDDHGSHGEPAVFILDEAGTVMAEFIQTSPFGRPDIDGLRKTIKYIRKNKVSVRN</sequence>
<proteinExistence type="inferred from homology"/>
<keyword evidence="16" id="KW-1185">Reference proteome</keyword>
<dbReference type="PIRSF" id="PIRSF000239">
    <property type="entry name" value="AHPC"/>
    <property type="match status" value="1"/>
</dbReference>
<evidence type="ECO:0000256" key="6">
    <source>
        <dbReference type="ARBA" id="ARBA00023002"/>
    </source>
</evidence>
<comment type="catalytic activity">
    <reaction evidence="12">
        <text>a hydroperoxide + [thioredoxin]-dithiol = an alcohol + [thioredoxin]-disulfide + H2O</text>
        <dbReference type="Rhea" id="RHEA:62620"/>
        <dbReference type="Rhea" id="RHEA-COMP:10698"/>
        <dbReference type="Rhea" id="RHEA-COMP:10700"/>
        <dbReference type="ChEBI" id="CHEBI:15377"/>
        <dbReference type="ChEBI" id="CHEBI:29950"/>
        <dbReference type="ChEBI" id="CHEBI:30879"/>
        <dbReference type="ChEBI" id="CHEBI:35924"/>
        <dbReference type="ChEBI" id="CHEBI:50058"/>
        <dbReference type="EC" id="1.11.1.24"/>
    </reaction>
</comment>
<evidence type="ECO:0000256" key="2">
    <source>
        <dbReference type="ARBA" id="ARBA00011245"/>
    </source>
</evidence>
<dbReference type="InterPro" id="IPR013766">
    <property type="entry name" value="Thioredoxin_domain"/>
</dbReference>
<evidence type="ECO:0000256" key="9">
    <source>
        <dbReference type="ARBA" id="ARBA00032824"/>
    </source>
</evidence>
<comment type="subunit">
    <text evidence="2">Monomer.</text>
</comment>
<dbReference type="GO" id="GO:0008379">
    <property type="term" value="F:thioredoxin peroxidase activity"/>
    <property type="evidence" value="ECO:0007669"/>
    <property type="project" value="TreeGrafter"/>
</dbReference>
<dbReference type="EC" id="1.11.1.24" evidence="3"/>
<organism evidence="15 16">
    <name type="scientific">Exobacillus caeni</name>
    <dbReference type="NCBI Taxonomy" id="2574798"/>
    <lineage>
        <taxon>Bacteria</taxon>
        <taxon>Bacillati</taxon>
        <taxon>Bacillota</taxon>
        <taxon>Bacilli</taxon>
        <taxon>Bacillales</taxon>
        <taxon>Guptibacillaceae</taxon>
        <taxon>Exobacillus</taxon>
    </lineage>
</organism>
<gene>
    <name evidence="15" type="ORF">FCL54_00250</name>
</gene>
<dbReference type="OrthoDB" id="9809746at2"/>
<dbReference type="GO" id="GO:0005737">
    <property type="term" value="C:cytoplasm"/>
    <property type="evidence" value="ECO:0007669"/>
    <property type="project" value="TreeGrafter"/>
</dbReference>
<protein>
    <recommendedName>
        <fullName evidence="3">thioredoxin-dependent peroxiredoxin</fullName>
        <ecNumber evidence="3">1.11.1.24</ecNumber>
    </recommendedName>
    <alternativeName>
        <fullName evidence="11">Bacterioferritin comigratory protein</fullName>
    </alternativeName>
    <alternativeName>
        <fullName evidence="9">Thioredoxin peroxidase</fullName>
    </alternativeName>
</protein>
<dbReference type="EMBL" id="SWLG01000001">
    <property type="protein sequence ID" value="TLS38784.1"/>
    <property type="molecule type" value="Genomic_DNA"/>
</dbReference>
<dbReference type="InterPro" id="IPR050924">
    <property type="entry name" value="Peroxiredoxin_BCP/PrxQ"/>
</dbReference>
<feature type="domain" description="Thioredoxin" evidence="14">
    <location>
        <begin position="4"/>
        <end position="165"/>
    </location>
</feature>
<dbReference type="Proteomes" id="UP000308230">
    <property type="component" value="Unassembled WGS sequence"/>
</dbReference>
<evidence type="ECO:0000256" key="4">
    <source>
        <dbReference type="ARBA" id="ARBA00022559"/>
    </source>
</evidence>
<evidence type="ECO:0000259" key="14">
    <source>
        <dbReference type="PROSITE" id="PS51352"/>
    </source>
</evidence>
<dbReference type="PANTHER" id="PTHR42801">
    <property type="entry name" value="THIOREDOXIN-DEPENDENT PEROXIDE REDUCTASE"/>
    <property type="match status" value="1"/>
</dbReference>
<evidence type="ECO:0000256" key="1">
    <source>
        <dbReference type="ARBA" id="ARBA00003330"/>
    </source>
</evidence>
<name>A0A5R9FDY8_9BACL</name>
<evidence type="ECO:0000256" key="13">
    <source>
        <dbReference type="PIRSR" id="PIRSR000239-1"/>
    </source>
</evidence>
<evidence type="ECO:0000256" key="5">
    <source>
        <dbReference type="ARBA" id="ARBA00022862"/>
    </source>
</evidence>